<gene>
    <name evidence="1" type="ORF">CLV68_3768</name>
</gene>
<evidence type="ECO:0000313" key="2">
    <source>
        <dbReference type="Proteomes" id="UP000282454"/>
    </source>
</evidence>
<dbReference type="EMBL" id="RCDD01000002">
    <property type="protein sequence ID" value="RLK59282.1"/>
    <property type="molecule type" value="Genomic_DNA"/>
</dbReference>
<dbReference type="Proteomes" id="UP000282454">
    <property type="component" value="Unassembled WGS sequence"/>
</dbReference>
<protein>
    <submittedName>
        <fullName evidence="1">Uncharacterized protein</fullName>
    </submittedName>
</protein>
<sequence>MGHLDDPGLDALPTEGVSAAVALRRKALNWAQRKLAAVSAVSLSLLKKVRLERRHRRPRSLPPCPALSVRVLPS</sequence>
<keyword evidence="2" id="KW-1185">Reference proteome</keyword>
<evidence type="ECO:0000313" key="1">
    <source>
        <dbReference type="EMBL" id="RLK59282.1"/>
    </source>
</evidence>
<name>A0A421B4C4_9PSEU</name>
<reference evidence="1 2" key="1">
    <citation type="submission" date="2018-10" db="EMBL/GenBank/DDBJ databases">
        <title>Genomic Encyclopedia of Archaeal and Bacterial Type Strains, Phase II (KMG-II): from individual species to whole genera.</title>
        <authorList>
            <person name="Goeker M."/>
        </authorList>
    </citation>
    <scope>NUCLEOTIDE SEQUENCE [LARGE SCALE GENOMIC DNA]</scope>
    <source>
        <strain evidence="1 2">DSM 45657</strain>
    </source>
</reference>
<dbReference type="AlphaFoldDB" id="A0A421B4C4"/>
<proteinExistence type="predicted"/>
<accession>A0A421B4C4</accession>
<organism evidence="1 2">
    <name type="scientific">Actinokineospora cianjurensis</name>
    <dbReference type="NCBI Taxonomy" id="585224"/>
    <lineage>
        <taxon>Bacteria</taxon>
        <taxon>Bacillati</taxon>
        <taxon>Actinomycetota</taxon>
        <taxon>Actinomycetes</taxon>
        <taxon>Pseudonocardiales</taxon>
        <taxon>Pseudonocardiaceae</taxon>
        <taxon>Actinokineospora</taxon>
    </lineage>
</organism>
<comment type="caution">
    <text evidence="1">The sequence shown here is derived from an EMBL/GenBank/DDBJ whole genome shotgun (WGS) entry which is preliminary data.</text>
</comment>